<dbReference type="HOGENOM" id="CLU_017738_0_0_3"/>
<feature type="domain" description="UspA" evidence="10">
    <location>
        <begin position="412"/>
        <end position="535"/>
    </location>
</feature>
<name>K9YZ07_DACS8</name>
<dbReference type="InterPro" id="IPR038770">
    <property type="entry name" value="Na+/solute_symporter_sf"/>
</dbReference>
<dbReference type="PATRIC" id="fig|13035.3.peg.3440"/>
<keyword evidence="8 9" id="KW-0472">Membrane</keyword>
<evidence type="ECO:0000256" key="7">
    <source>
        <dbReference type="ARBA" id="ARBA00023065"/>
    </source>
</evidence>
<dbReference type="GO" id="GO:0016020">
    <property type="term" value="C:membrane"/>
    <property type="evidence" value="ECO:0007669"/>
    <property type="project" value="UniProtKB-SubCell"/>
</dbReference>
<dbReference type="Gene3D" id="3.40.50.12370">
    <property type="match status" value="1"/>
</dbReference>
<feature type="transmembrane region" description="Helical" evidence="9">
    <location>
        <begin position="180"/>
        <end position="199"/>
    </location>
</feature>
<keyword evidence="7" id="KW-0406">Ion transport</keyword>
<feature type="transmembrane region" description="Helical" evidence="9">
    <location>
        <begin position="265"/>
        <end position="285"/>
    </location>
</feature>
<evidence type="ECO:0000256" key="3">
    <source>
        <dbReference type="ARBA" id="ARBA00022448"/>
    </source>
</evidence>
<dbReference type="eggNOG" id="COG0589">
    <property type="taxonomic scope" value="Bacteria"/>
</dbReference>
<evidence type="ECO:0000256" key="9">
    <source>
        <dbReference type="SAM" id="Phobius"/>
    </source>
</evidence>
<accession>K9YZ07</accession>
<feature type="transmembrane region" description="Helical" evidence="9">
    <location>
        <begin position="91"/>
        <end position="113"/>
    </location>
</feature>
<feature type="transmembrane region" description="Helical" evidence="9">
    <location>
        <begin position="220"/>
        <end position="237"/>
    </location>
</feature>
<feature type="transmembrane region" description="Helical" evidence="9">
    <location>
        <begin position="331"/>
        <end position="350"/>
    </location>
</feature>
<evidence type="ECO:0000313" key="12">
    <source>
        <dbReference type="EMBL" id="AFZ51560.1"/>
    </source>
</evidence>
<protein>
    <submittedName>
        <fullName evidence="12">Kef-type K+ transport system, membrane component</fullName>
    </submittedName>
</protein>
<evidence type="ECO:0000256" key="6">
    <source>
        <dbReference type="ARBA" id="ARBA00022989"/>
    </source>
</evidence>
<dbReference type="CDD" id="cd00293">
    <property type="entry name" value="USP-like"/>
    <property type="match status" value="1"/>
</dbReference>
<keyword evidence="6 9" id="KW-1133">Transmembrane helix</keyword>
<dbReference type="InterPro" id="IPR006153">
    <property type="entry name" value="Cation/H_exchanger_TM"/>
</dbReference>
<keyword evidence="13" id="KW-1185">Reference proteome</keyword>
<feature type="transmembrane region" description="Helical" evidence="9">
    <location>
        <begin position="362"/>
        <end position="380"/>
    </location>
</feature>
<dbReference type="PANTHER" id="PTHR43562:SF4">
    <property type="entry name" value="NA(+)_H(+) ANTIPORTER NHAS5"/>
    <property type="match status" value="1"/>
</dbReference>
<dbReference type="Gene3D" id="1.20.1530.20">
    <property type="match status" value="1"/>
</dbReference>
<keyword evidence="5 9" id="KW-0812">Transmembrane</keyword>
<dbReference type="eggNOG" id="COG0475">
    <property type="taxonomic scope" value="Bacteria"/>
</dbReference>
<dbReference type="Pfam" id="PF00582">
    <property type="entry name" value="Usp"/>
    <property type="match status" value="2"/>
</dbReference>
<dbReference type="Pfam" id="PF00999">
    <property type="entry name" value="Na_H_Exchanger"/>
    <property type="match status" value="1"/>
</dbReference>
<dbReference type="InterPro" id="IPR006016">
    <property type="entry name" value="UspA"/>
</dbReference>
<dbReference type="STRING" id="13035.Dacsa_3023"/>
<evidence type="ECO:0000256" key="2">
    <source>
        <dbReference type="ARBA" id="ARBA00005551"/>
    </source>
</evidence>
<feature type="transmembrane region" description="Helical" evidence="9">
    <location>
        <begin position="297"/>
        <end position="319"/>
    </location>
</feature>
<feature type="domain" description="Cation/H+ exchanger transmembrane" evidence="11">
    <location>
        <begin position="18"/>
        <end position="381"/>
    </location>
</feature>
<sequence length="676" mass="73498">MWLNIIESPLFSFTILLLVVLTVPPIFERFKLPGLVGLIVAGIALGSDGLGLLDAESETMKLLSDVGKIYLMFVAGLEIDLNEFRKAKGKAIGFGMLTFVLPILTGIIIGSIFGYGINAAVLMGSLMASHTLLGYPIVTSLGVEKKPAIVATIGATIFTDITSLLVLAICLSIHQGDFSAASLALQLFALFAYSILVLFGLDWSGKYYFRRTGDEESNQFLFVLLAVFLASVGAQIINVDKIVGAFLAGLAVNDVVGRSPVEEKVTFVGSTLFIPFFFVGMGLLLDLSSLRETLTTNLALTAALVGGLFLSKGLAATIAQWLYKFSYTEGLTMWSLSLPQVAATLATALAGLNQGLLDRAQFNAVIVLMLVTAIVGPILTQRFGRQLQSPPRNPNLTVPTIPKTFVTYPPSRVLVSVSNPNTETYLIEMAALLARQGDGKIICLKVVLDGMGATQDVREAESLLKHTEQLGNELNISTIPLLRLDDKIAQGITRTAREQNATWVVMGWSPTTLKQRFLGSTIDDVFWSAHCPVVVMSLTQAPTEIHNILVPVENLSPPSWRTIEFAQLLAQTNQAKITLLHVVPWEESAAEMERFEATLKEWLLWHNFRLPIHIQTMINESIPKAIVQVSQDYDLTVLRALRRQTAGGLAVSNITTKIVADSQGSLVLVAEPQFNN</sequence>
<dbReference type="KEGG" id="dsl:Dacsa_3023"/>
<keyword evidence="3" id="KW-0813">Transport</keyword>
<dbReference type="Proteomes" id="UP000010482">
    <property type="component" value="Chromosome"/>
</dbReference>
<dbReference type="AlphaFoldDB" id="K9YZ07"/>
<evidence type="ECO:0000256" key="1">
    <source>
        <dbReference type="ARBA" id="ARBA00004141"/>
    </source>
</evidence>
<keyword evidence="4" id="KW-0050">Antiport</keyword>
<gene>
    <name evidence="12" type="ORF">Dacsa_3023</name>
</gene>
<dbReference type="PANTHER" id="PTHR43562">
    <property type="entry name" value="NAPA-TYPE SODIUM/HYDROGEN ANTIPORTER"/>
    <property type="match status" value="1"/>
</dbReference>
<evidence type="ECO:0000256" key="4">
    <source>
        <dbReference type="ARBA" id="ARBA00022449"/>
    </source>
</evidence>
<dbReference type="EMBL" id="CP003944">
    <property type="protein sequence ID" value="AFZ51560.1"/>
    <property type="molecule type" value="Genomic_DNA"/>
</dbReference>
<evidence type="ECO:0000256" key="8">
    <source>
        <dbReference type="ARBA" id="ARBA00023136"/>
    </source>
</evidence>
<feature type="transmembrane region" description="Helical" evidence="9">
    <location>
        <begin position="150"/>
        <end position="174"/>
    </location>
</feature>
<reference evidence="12" key="1">
    <citation type="submission" date="2012-04" db="EMBL/GenBank/DDBJ databases">
        <title>Finished genome of Dactylococcopsis salina PCC 8305.</title>
        <authorList>
            <consortium name="US DOE Joint Genome Institute"/>
            <person name="Gugger M."/>
            <person name="Coursin T."/>
            <person name="Rippka R."/>
            <person name="Tandeau De Marsac N."/>
            <person name="Huntemann M."/>
            <person name="Wei C.-L."/>
            <person name="Han J."/>
            <person name="Detter J.C."/>
            <person name="Han C."/>
            <person name="Tapia R."/>
            <person name="Daligault H."/>
            <person name="Chen A."/>
            <person name="Krypides N."/>
            <person name="Mavromatis K."/>
            <person name="Markowitz V."/>
            <person name="Szeto E."/>
            <person name="Ivanova N."/>
            <person name="Ovchinnikova G."/>
            <person name="Pagani I."/>
            <person name="Pati A."/>
            <person name="Goodwin L."/>
            <person name="Peters L."/>
            <person name="Pitluck S."/>
            <person name="Woyke T."/>
            <person name="Kerfeld C."/>
        </authorList>
    </citation>
    <scope>NUCLEOTIDE SEQUENCE [LARGE SCALE GENOMIC DNA]</scope>
    <source>
        <strain evidence="12">PCC 8305</strain>
    </source>
</reference>
<evidence type="ECO:0000313" key="13">
    <source>
        <dbReference type="Proteomes" id="UP000010482"/>
    </source>
</evidence>
<feature type="transmembrane region" description="Helical" evidence="9">
    <location>
        <begin position="119"/>
        <end position="138"/>
    </location>
</feature>
<proteinExistence type="inferred from homology"/>
<dbReference type="SUPFAM" id="SSF52402">
    <property type="entry name" value="Adenine nucleotide alpha hydrolases-like"/>
    <property type="match status" value="2"/>
</dbReference>
<evidence type="ECO:0000259" key="10">
    <source>
        <dbReference type="Pfam" id="PF00582"/>
    </source>
</evidence>
<comment type="subcellular location">
    <subcellularLocation>
        <location evidence="1">Membrane</location>
        <topology evidence="1">Multi-pass membrane protein</topology>
    </subcellularLocation>
</comment>
<comment type="similarity">
    <text evidence="2">Belongs to the monovalent cation:proton antiporter 2 (CPA2) transporter (TC 2.A.37) family.</text>
</comment>
<organism evidence="12 13">
    <name type="scientific">Dactylococcopsis salina (strain PCC 8305)</name>
    <name type="common">Myxobactron salinum</name>
    <dbReference type="NCBI Taxonomy" id="13035"/>
    <lineage>
        <taxon>Bacteria</taxon>
        <taxon>Bacillati</taxon>
        <taxon>Cyanobacteriota</taxon>
        <taxon>Cyanophyceae</taxon>
        <taxon>Nodosilineales</taxon>
        <taxon>Cymatolegaceae</taxon>
        <taxon>Dactylococcopsis</taxon>
    </lineage>
</organism>
<evidence type="ECO:0000259" key="11">
    <source>
        <dbReference type="Pfam" id="PF00999"/>
    </source>
</evidence>
<dbReference type="GO" id="GO:0015297">
    <property type="term" value="F:antiporter activity"/>
    <property type="evidence" value="ECO:0007669"/>
    <property type="project" value="UniProtKB-KW"/>
</dbReference>
<dbReference type="GO" id="GO:1902600">
    <property type="term" value="P:proton transmembrane transport"/>
    <property type="evidence" value="ECO:0007669"/>
    <property type="project" value="InterPro"/>
</dbReference>
<feature type="transmembrane region" description="Helical" evidence="9">
    <location>
        <begin position="32"/>
        <end position="53"/>
    </location>
</feature>
<feature type="domain" description="UspA" evidence="10">
    <location>
        <begin position="545"/>
        <end position="669"/>
    </location>
</feature>
<evidence type="ECO:0000256" key="5">
    <source>
        <dbReference type="ARBA" id="ARBA00022692"/>
    </source>
</evidence>